<name>A0A4Y2QQP8_ARAVE</name>
<comment type="caution">
    <text evidence="1">The sequence shown here is derived from an EMBL/GenBank/DDBJ whole genome shotgun (WGS) entry which is preliminary data.</text>
</comment>
<keyword evidence="2" id="KW-1185">Reference proteome</keyword>
<dbReference type="Proteomes" id="UP000499080">
    <property type="component" value="Unassembled WGS sequence"/>
</dbReference>
<dbReference type="AlphaFoldDB" id="A0A4Y2QQP8"/>
<protein>
    <submittedName>
        <fullName evidence="1">Uncharacterized protein</fullName>
    </submittedName>
</protein>
<evidence type="ECO:0000313" key="2">
    <source>
        <dbReference type="Proteomes" id="UP000499080"/>
    </source>
</evidence>
<gene>
    <name evidence="1" type="ORF">AVEN_112024_1</name>
</gene>
<reference evidence="1 2" key="1">
    <citation type="journal article" date="2019" name="Sci. Rep.">
        <title>Orb-weaving spider Araneus ventricosus genome elucidates the spidroin gene catalogue.</title>
        <authorList>
            <person name="Kono N."/>
            <person name="Nakamura H."/>
            <person name="Ohtoshi R."/>
            <person name="Moran D.A.P."/>
            <person name="Shinohara A."/>
            <person name="Yoshida Y."/>
            <person name="Fujiwara M."/>
            <person name="Mori M."/>
            <person name="Tomita M."/>
            <person name="Arakawa K."/>
        </authorList>
    </citation>
    <scope>NUCLEOTIDE SEQUENCE [LARGE SCALE GENOMIC DNA]</scope>
</reference>
<organism evidence="1 2">
    <name type="scientific">Araneus ventricosus</name>
    <name type="common">Orbweaver spider</name>
    <name type="synonym">Epeira ventricosa</name>
    <dbReference type="NCBI Taxonomy" id="182803"/>
    <lineage>
        <taxon>Eukaryota</taxon>
        <taxon>Metazoa</taxon>
        <taxon>Ecdysozoa</taxon>
        <taxon>Arthropoda</taxon>
        <taxon>Chelicerata</taxon>
        <taxon>Arachnida</taxon>
        <taxon>Araneae</taxon>
        <taxon>Araneomorphae</taxon>
        <taxon>Entelegynae</taxon>
        <taxon>Araneoidea</taxon>
        <taxon>Araneidae</taxon>
        <taxon>Araneus</taxon>
    </lineage>
</organism>
<evidence type="ECO:0000313" key="1">
    <source>
        <dbReference type="EMBL" id="GBN65586.1"/>
    </source>
</evidence>
<sequence>MSSDAKLKTWIKHLLFGGGFVSAPLQVQHFANDMISKGIDIKHTMENGGLTMKSYYVAGDLEKLVDYFDKEPDDYPVFETRPIASVFNQLLIILKRPKQVDAWQLPCRTDSDILKSILENKAETENLPYKDAEFWGKLAYNVLNHRRPPSDLAPLHHPSATYLKNVVRLYDVTCKSLGKIANPFDMVLVPRRDYVDPVFFKDLKAFLRLYPNHTLSASIRNSVDESMELFLDARLPTFCGNENARAFMNNVSVVHEAVRKVDDENVPPKVIDVFQRLLALSGQDHLWQTQPLQKSERNERSPMDLFHLYEKIYYLEKQNHLLLNSLTHLTT</sequence>
<dbReference type="EMBL" id="BGPR01014530">
    <property type="protein sequence ID" value="GBN65586.1"/>
    <property type="molecule type" value="Genomic_DNA"/>
</dbReference>
<proteinExistence type="predicted"/>
<accession>A0A4Y2QQP8</accession>
<dbReference type="OrthoDB" id="6426418at2759"/>